<sequence length="669" mass="74263">MIPLFYRCRVGPRWSSGFFECGNRVGRCSSSVDFLRDLPSPPPLHSDGAPYSRHSTLIGSQDLDGKSRPNLFHSLGLSNCCKGMPMIADLPTYRQTLRFVAARTSRRHESEVSFLPRRHARTGHGLLLERPGARRRRPRVRRVLHVDIVGKGTANTTAGRTIDETSRLRRGVACWQAGAQISWNSQSSTGPGCNRRKKNKNEKLNPRLCMGPVTTQHDGVRWRPARGVAAYRGLNIFSFSSIEFYGGQSRDNISNHECQRSASFLYQRSHIECHQQRCALVAAFEAVVVAPRKFSNKAKRRPTSISCARHGTTSHPSSPALLGACHSARPSKYVRAGAVTVDFKKCSLHREQPLSEEASRDTEQRKSEFNGKLRRTARVTRTKALRMLAAASACGSRPRRFEALQSLARLVAPRRFKTDVRLLGTGMTMEISVTAMAERFAYSPPTRVKRVQSPAGSLPDSRMWGSCWTMPLVDGFSRGRDSVSNLQPQTFIIVPPPHPPAIPKNLQHYATEVFCQRRETYRLVGGARRRSLICPPPPEAVLSRYQEPKFPWLVWWVATENASPTDLGQIFEPAPGCCVYAIAGLRAPYLLPFTTVAILVNLRVAVIDEEVKLPTSPPTGCVGESLQPESMPIGNPSWGISPYGTEKSGSGLALILWSLHLVAFVKKVA</sequence>
<protein>
    <submittedName>
        <fullName evidence="1">Uncharacterized protein</fullName>
    </submittedName>
</protein>
<comment type="caution">
    <text evidence="1">The sequence shown here is derived from an EMBL/GenBank/DDBJ whole genome shotgun (WGS) entry which is preliminary data.</text>
</comment>
<evidence type="ECO:0000313" key="1">
    <source>
        <dbReference type="EMBL" id="KAJ8866394.1"/>
    </source>
</evidence>
<accession>A0ABQ9G1M4</accession>
<reference evidence="1 2" key="1">
    <citation type="submission" date="2023-02" db="EMBL/GenBank/DDBJ databases">
        <title>LHISI_Scaffold_Assembly.</title>
        <authorList>
            <person name="Stuart O.P."/>
            <person name="Cleave R."/>
            <person name="Magrath M.J.L."/>
            <person name="Mikheyev A.S."/>
        </authorList>
    </citation>
    <scope>NUCLEOTIDE SEQUENCE [LARGE SCALE GENOMIC DNA]</scope>
    <source>
        <strain evidence="1">Daus_M_001</strain>
        <tissue evidence="1">Leg muscle</tissue>
    </source>
</reference>
<gene>
    <name evidence="1" type="ORF">PR048_032237</name>
</gene>
<organism evidence="1 2">
    <name type="scientific">Dryococelus australis</name>
    <dbReference type="NCBI Taxonomy" id="614101"/>
    <lineage>
        <taxon>Eukaryota</taxon>
        <taxon>Metazoa</taxon>
        <taxon>Ecdysozoa</taxon>
        <taxon>Arthropoda</taxon>
        <taxon>Hexapoda</taxon>
        <taxon>Insecta</taxon>
        <taxon>Pterygota</taxon>
        <taxon>Neoptera</taxon>
        <taxon>Polyneoptera</taxon>
        <taxon>Phasmatodea</taxon>
        <taxon>Verophasmatodea</taxon>
        <taxon>Anareolatae</taxon>
        <taxon>Phasmatidae</taxon>
        <taxon>Eurycanthinae</taxon>
        <taxon>Dryococelus</taxon>
    </lineage>
</organism>
<proteinExistence type="predicted"/>
<dbReference type="EMBL" id="JARBHB010000016">
    <property type="protein sequence ID" value="KAJ8866394.1"/>
    <property type="molecule type" value="Genomic_DNA"/>
</dbReference>
<dbReference type="Proteomes" id="UP001159363">
    <property type="component" value="Chromosome 15"/>
</dbReference>
<name>A0ABQ9G1M4_9NEOP</name>
<evidence type="ECO:0000313" key="2">
    <source>
        <dbReference type="Proteomes" id="UP001159363"/>
    </source>
</evidence>
<keyword evidence="2" id="KW-1185">Reference proteome</keyword>